<dbReference type="PANTHER" id="PTHR38787:SF1">
    <property type="entry name" value="REGULATORY P DOMAIN-CONTAINING PROTEIN"/>
    <property type="match status" value="1"/>
</dbReference>
<comment type="caution">
    <text evidence="2">The sequence shown here is derived from an EMBL/GenBank/DDBJ whole genome shotgun (WGS) entry which is preliminary data.</text>
</comment>
<evidence type="ECO:0000313" key="3">
    <source>
        <dbReference type="Proteomes" id="UP001301958"/>
    </source>
</evidence>
<sequence length="477" mass="51956">MKVTSVVAAAAFGTSAVSASAAAAAEGGVAAASVMEQLMEMKTQEWEAARAAGLFEGSKLYKAIFGTTKCKNGKAGEFACNNVDLHAFLSHEDLGSQTKAGNDVWGWTDKKSGREFGIVGQTDGVGFVEITLGGRLEYLGRLDTQTTATSWRDIKVIGNHAYIGAESDGHGLQIFDLTKLLEVKPWWNPWFFKPKVFNKNTDLTAWFDGFGASHNIVAHEETNTIYAVGGRSGANARNTTCAGGMFVVDVSNPAKPTSPGCIPQDGYVHDAQCVIYKGPTTKYKGKEICFNFNEDTLTIMDVTDKKNAVVVSRTPYYGNAYSHQGWLVDEGQTFLLLDDELDEKNKIGPAADGRTTTYIWNVADLENPVNTGLFKSPAKSIDHNQYVIDGLTYQANYASGLRIVDVSSVKIDPTGGKVVETGFFDCHPEDDDVGGITEFLGTWSVYPYFKSNYILLNSIERGIFVLKYNGKKAQYKL</sequence>
<evidence type="ECO:0008006" key="4">
    <source>
        <dbReference type="Google" id="ProtNLM"/>
    </source>
</evidence>
<dbReference type="Proteomes" id="UP001301958">
    <property type="component" value="Unassembled WGS sequence"/>
</dbReference>
<accession>A0AAN7BIW4</accession>
<dbReference type="PANTHER" id="PTHR38787">
    <property type="entry name" value="REGULATORY P DOMAIN-CONTAINING PROTEIN"/>
    <property type="match status" value="1"/>
</dbReference>
<protein>
    <recommendedName>
        <fullName evidence="4">Choice-of-anchor B family protein</fullName>
    </recommendedName>
</protein>
<proteinExistence type="predicted"/>
<name>A0AAN7BIW4_9PEZI</name>
<dbReference type="EMBL" id="MU865403">
    <property type="protein sequence ID" value="KAK4224128.1"/>
    <property type="molecule type" value="Genomic_DNA"/>
</dbReference>
<keyword evidence="3" id="KW-1185">Reference proteome</keyword>
<keyword evidence="1" id="KW-0732">Signal</keyword>
<dbReference type="InterPro" id="IPR013211">
    <property type="entry name" value="LVIVD"/>
</dbReference>
<evidence type="ECO:0000256" key="1">
    <source>
        <dbReference type="SAM" id="SignalP"/>
    </source>
</evidence>
<reference evidence="2" key="2">
    <citation type="submission" date="2023-05" db="EMBL/GenBank/DDBJ databases">
        <authorList>
            <consortium name="Lawrence Berkeley National Laboratory"/>
            <person name="Steindorff A."/>
            <person name="Hensen N."/>
            <person name="Bonometti L."/>
            <person name="Westerberg I."/>
            <person name="Brannstrom I.O."/>
            <person name="Guillou S."/>
            <person name="Cros-Aarteil S."/>
            <person name="Calhoun S."/>
            <person name="Haridas S."/>
            <person name="Kuo A."/>
            <person name="Mondo S."/>
            <person name="Pangilinan J."/>
            <person name="Riley R."/>
            <person name="Labutti K."/>
            <person name="Andreopoulos B."/>
            <person name="Lipzen A."/>
            <person name="Chen C."/>
            <person name="Yanf M."/>
            <person name="Daum C."/>
            <person name="Ng V."/>
            <person name="Clum A."/>
            <person name="Ohm R."/>
            <person name="Martin F."/>
            <person name="Silar P."/>
            <person name="Natvig D."/>
            <person name="Lalanne C."/>
            <person name="Gautier V."/>
            <person name="Ament-Velasquez S.L."/>
            <person name="Kruys A."/>
            <person name="Hutchinson M.I."/>
            <person name="Powell A.J."/>
            <person name="Barry K."/>
            <person name="Miller A.N."/>
            <person name="Grigoriev I.V."/>
            <person name="Debuchy R."/>
            <person name="Gladieux P."/>
            <person name="Thoren M.H."/>
            <person name="Johannesson H."/>
        </authorList>
    </citation>
    <scope>NUCLEOTIDE SEQUENCE</scope>
    <source>
        <strain evidence="2">CBS 990.96</strain>
    </source>
</reference>
<feature type="chain" id="PRO_5042923421" description="Choice-of-anchor B family protein" evidence="1">
    <location>
        <begin position="20"/>
        <end position="477"/>
    </location>
</feature>
<dbReference type="Pfam" id="PF08309">
    <property type="entry name" value="LVIVD"/>
    <property type="match status" value="2"/>
</dbReference>
<dbReference type="GO" id="GO:0005576">
    <property type="term" value="C:extracellular region"/>
    <property type="evidence" value="ECO:0007669"/>
    <property type="project" value="TreeGrafter"/>
</dbReference>
<reference evidence="2" key="1">
    <citation type="journal article" date="2023" name="Mol. Phylogenet. Evol.">
        <title>Genome-scale phylogeny and comparative genomics of the fungal order Sordariales.</title>
        <authorList>
            <person name="Hensen N."/>
            <person name="Bonometti L."/>
            <person name="Westerberg I."/>
            <person name="Brannstrom I.O."/>
            <person name="Guillou S."/>
            <person name="Cros-Aarteil S."/>
            <person name="Calhoun S."/>
            <person name="Haridas S."/>
            <person name="Kuo A."/>
            <person name="Mondo S."/>
            <person name="Pangilinan J."/>
            <person name="Riley R."/>
            <person name="LaButti K."/>
            <person name="Andreopoulos B."/>
            <person name="Lipzen A."/>
            <person name="Chen C."/>
            <person name="Yan M."/>
            <person name="Daum C."/>
            <person name="Ng V."/>
            <person name="Clum A."/>
            <person name="Steindorff A."/>
            <person name="Ohm R.A."/>
            <person name="Martin F."/>
            <person name="Silar P."/>
            <person name="Natvig D.O."/>
            <person name="Lalanne C."/>
            <person name="Gautier V."/>
            <person name="Ament-Velasquez S.L."/>
            <person name="Kruys A."/>
            <person name="Hutchinson M.I."/>
            <person name="Powell A.J."/>
            <person name="Barry K."/>
            <person name="Miller A.N."/>
            <person name="Grigoriev I.V."/>
            <person name="Debuchy R."/>
            <person name="Gladieux P."/>
            <person name="Hiltunen Thoren M."/>
            <person name="Johannesson H."/>
        </authorList>
    </citation>
    <scope>NUCLEOTIDE SEQUENCE</scope>
    <source>
        <strain evidence="2">CBS 990.96</strain>
    </source>
</reference>
<dbReference type="InterPro" id="IPR027589">
    <property type="entry name" value="Choice_anch_B"/>
</dbReference>
<gene>
    <name evidence="2" type="ORF">QBC38DRAFT_424153</name>
</gene>
<evidence type="ECO:0000313" key="2">
    <source>
        <dbReference type="EMBL" id="KAK4224128.1"/>
    </source>
</evidence>
<organism evidence="2 3">
    <name type="scientific">Podospora fimiseda</name>
    <dbReference type="NCBI Taxonomy" id="252190"/>
    <lineage>
        <taxon>Eukaryota</taxon>
        <taxon>Fungi</taxon>
        <taxon>Dikarya</taxon>
        <taxon>Ascomycota</taxon>
        <taxon>Pezizomycotina</taxon>
        <taxon>Sordariomycetes</taxon>
        <taxon>Sordariomycetidae</taxon>
        <taxon>Sordariales</taxon>
        <taxon>Podosporaceae</taxon>
        <taxon>Podospora</taxon>
    </lineage>
</organism>
<feature type="signal peptide" evidence="1">
    <location>
        <begin position="1"/>
        <end position="19"/>
    </location>
</feature>
<dbReference type="NCBIfam" id="TIGR04312">
    <property type="entry name" value="choice_anch_B"/>
    <property type="match status" value="1"/>
</dbReference>
<dbReference type="AlphaFoldDB" id="A0AAN7BIW4"/>